<reference evidence="3" key="1">
    <citation type="submission" date="2023-04" db="EMBL/GenBank/DDBJ databases">
        <authorList>
            <person name="Vijverberg K."/>
            <person name="Xiong W."/>
            <person name="Schranz E."/>
        </authorList>
    </citation>
    <scope>NUCLEOTIDE SEQUENCE</scope>
</reference>
<dbReference type="PANTHER" id="PTHR10492">
    <property type="match status" value="1"/>
</dbReference>
<keyword evidence="1" id="KW-0378">Hydrolase</keyword>
<keyword evidence="4" id="KW-1185">Reference proteome</keyword>
<proteinExistence type="inferred from homology"/>
<comment type="catalytic activity">
    <reaction evidence="1">
        <text>ATP + H2O = ADP + phosphate + H(+)</text>
        <dbReference type="Rhea" id="RHEA:13065"/>
        <dbReference type="ChEBI" id="CHEBI:15377"/>
        <dbReference type="ChEBI" id="CHEBI:15378"/>
        <dbReference type="ChEBI" id="CHEBI:30616"/>
        <dbReference type="ChEBI" id="CHEBI:43474"/>
        <dbReference type="ChEBI" id="CHEBI:456216"/>
        <dbReference type="EC" id="5.6.2.3"/>
    </reaction>
</comment>
<feature type="domain" description="DNA helicase Pif1-like DEAD-box helicase" evidence="2">
    <location>
        <begin position="151"/>
        <end position="215"/>
    </location>
</feature>
<dbReference type="InterPro" id="IPR027417">
    <property type="entry name" value="P-loop_NTPase"/>
</dbReference>
<name>A0AA35YQ31_LACSI</name>
<dbReference type="GO" id="GO:0005524">
    <property type="term" value="F:ATP binding"/>
    <property type="evidence" value="ECO:0007669"/>
    <property type="project" value="UniProtKB-KW"/>
</dbReference>
<keyword evidence="1" id="KW-0233">DNA recombination</keyword>
<protein>
    <recommendedName>
        <fullName evidence="1">ATP-dependent DNA helicase</fullName>
        <ecNumber evidence="1">5.6.2.3</ecNumber>
    </recommendedName>
</protein>
<dbReference type="SUPFAM" id="SSF52540">
    <property type="entry name" value="P-loop containing nucleoside triphosphate hydrolases"/>
    <property type="match status" value="1"/>
</dbReference>
<dbReference type="GO" id="GO:0000723">
    <property type="term" value="P:telomere maintenance"/>
    <property type="evidence" value="ECO:0007669"/>
    <property type="project" value="InterPro"/>
</dbReference>
<evidence type="ECO:0000256" key="1">
    <source>
        <dbReference type="RuleBase" id="RU363044"/>
    </source>
</evidence>
<evidence type="ECO:0000313" key="3">
    <source>
        <dbReference type="EMBL" id="CAI9278153.1"/>
    </source>
</evidence>
<keyword evidence="1" id="KW-0227">DNA damage</keyword>
<keyword evidence="1" id="KW-0547">Nucleotide-binding</keyword>
<evidence type="ECO:0000259" key="2">
    <source>
        <dbReference type="Pfam" id="PF05970"/>
    </source>
</evidence>
<dbReference type="Pfam" id="PF05970">
    <property type="entry name" value="PIF1"/>
    <property type="match status" value="1"/>
</dbReference>
<dbReference type="EMBL" id="OX465080">
    <property type="protein sequence ID" value="CAI9278153.1"/>
    <property type="molecule type" value="Genomic_DNA"/>
</dbReference>
<organism evidence="3 4">
    <name type="scientific">Lactuca saligna</name>
    <name type="common">Willowleaf lettuce</name>
    <dbReference type="NCBI Taxonomy" id="75948"/>
    <lineage>
        <taxon>Eukaryota</taxon>
        <taxon>Viridiplantae</taxon>
        <taxon>Streptophyta</taxon>
        <taxon>Embryophyta</taxon>
        <taxon>Tracheophyta</taxon>
        <taxon>Spermatophyta</taxon>
        <taxon>Magnoliopsida</taxon>
        <taxon>eudicotyledons</taxon>
        <taxon>Gunneridae</taxon>
        <taxon>Pentapetalae</taxon>
        <taxon>asterids</taxon>
        <taxon>campanulids</taxon>
        <taxon>Asterales</taxon>
        <taxon>Asteraceae</taxon>
        <taxon>Cichorioideae</taxon>
        <taxon>Cichorieae</taxon>
        <taxon>Lactucinae</taxon>
        <taxon>Lactuca</taxon>
    </lineage>
</organism>
<dbReference type="InterPro" id="IPR010285">
    <property type="entry name" value="DNA_helicase_pif1-like_DEAD"/>
</dbReference>
<dbReference type="Gene3D" id="3.40.50.300">
    <property type="entry name" value="P-loop containing nucleotide triphosphate hydrolases"/>
    <property type="match status" value="1"/>
</dbReference>
<comment type="cofactor">
    <cofactor evidence="1">
        <name>Mg(2+)</name>
        <dbReference type="ChEBI" id="CHEBI:18420"/>
    </cofactor>
</comment>
<dbReference type="GO" id="GO:0006281">
    <property type="term" value="P:DNA repair"/>
    <property type="evidence" value="ECO:0007669"/>
    <property type="project" value="UniProtKB-KW"/>
</dbReference>
<keyword evidence="1" id="KW-0067">ATP-binding</keyword>
<keyword evidence="1" id="KW-0234">DNA repair</keyword>
<dbReference type="AlphaFoldDB" id="A0AA35YQ31"/>
<gene>
    <name evidence="3" type="ORF">LSALG_LOCUS18041</name>
</gene>
<dbReference type="Proteomes" id="UP001177003">
    <property type="component" value="Chromosome 4"/>
</dbReference>
<comment type="similarity">
    <text evidence="1">Belongs to the helicase family.</text>
</comment>
<dbReference type="EC" id="5.6.2.3" evidence="1"/>
<dbReference type="GO" id="GO:0043139">
    <property type="term" value="F:5'-3' DNA helicase activity"/>
    <property type="evidence" value="ECO:0007669"/>
    <property type="project" value="UniProtKB-EC"/>
</dbReference>
<evidence type="ECO:0000313" key="4">
    <source>
        <dbReference type="Proteomes" id="UP001177003"/>
    </source>
</evidence>
<keyword evidence="1" id="KW-0347">Helicase</keyword>
<dbReference type="PANTHER" id="PTHR10492:SF94">
    <property type="entry name" value="ATP-DEPENDENT DNA HELICASE"/>
    <property type="match status" value="1"/>
</dbReference>
<accession>A0AA35YQ31</accession>
<sequence>MHELVVSYMIHGPYASLNSDCPCMNNAQKKCHFRYPRQFNETTLQGKDAYPVYQRRDNEASFFQFPTALRRLLASILVFCELGDVHNLWNDDYNVLSEDYRRQYGSIKRVQNMVLTDIMVFLQPMGDDINEFDIPKIDQNVDLEFGVFYEKFAYDEIMRHVDNDILGVFFIDGPGGTGKTFLYKALLVNIHSCGHIALATASAGVVANNMSGGEQLTLALKFSSILKIIRSAGFQDKVALLNCFGLQSDGVEETVHKNFIRIPDDMVIPFNEKENSLNSLIDAIFPSLEIN</sequence>
<dbReference type="GO" id="GO:0006310">
    <property type="term" value="P:DNA recombination"/>
    <property type="evidence" value="ECO:0007669"/>
    <property type="project" value="UniProtKB-KW"/>
</dbReference>
<dbReference type="GO" id="GO:0016787">
    <property type="term" value="F:hydrolase activity"/>
    <property type="evidence" value="ECO:0007669"/>
    <property type="project" value="UniProtKB-KW"/>
</dbReference>